<dbReference type="OrthoDB" id="134460at2"/>
<feature type="transmembrane region" description="Helical" evidence="1">
    <location>
        <begin position="362"/>
        <end position="383"/>
    </location>
</feature>
<feature type="transmembrane region" description="Helical" evidence="1">
    <location>
        <begin position="389"/>
        <end position="406"/>
    </location>
</feature>
<feature type="transmembrane region" description="Helical" evidence="1">
    <location>
        <begin position="63"/>
        <end position="80"/>
    </location>
</feature>
<feature type="transmembrane region" description="Helical" evidence="1">
    <location>
        <begin position="605"/>
        <end position="625"/>
    </location>
</feature>
<gene>
    <name evidence="2" type="ORF">DFR64_0950</name>
</gene>
<feature type="transmembrane region" description="Helical" evidence="1">
    <location>
        <begin position="33"/>
        <end position="51"/>
    </location>
</feature>
<dbReference type="Proteomes" id="UP000256388">
    <property type="component" value="Unassembled WGS sequence"/>
</dbReference>
<feature type="transmembrane region" description="Helical" evidence="1">
    <location>
        <begin position="645"/>
        <end position="662"/>
    </location>
</feature>
<comment type="caution">
    <text evidence="2">The sequence shown here is derived from an EMBL/GenBank/DDBJ whole genome shotgun (WGS) entry which is preliminary data.</text>
</comment>
<dbReference type="AlphaFoldDB" id="A0A347ZSR9"/>
<feature type="transmembrane region" description="Helical" evidence="1">
    <location>
        <begin position="223"/>
        <end position="240"/>
    </location>
</feature>
<dbReference type="EMBL" id="QUMS01000001">
    <property type="protein sequence ID" value="REG11077.1"/>
    <property type="molecule type" value="Genomic_DNA"/>
</dbReference>
<feature type="transmembrane region" description="Helical" evidence="1">
    <location>
        <begin position="669"/>
        <end position="688"/>
    </location>
</feature>
<feature type="transmembrane region" description="Helical" evidence="1">
    <location>
        <begin position="488"/>
        <end position="509"/>
    </location>
</feature>
<keyword evidence="1" id="KW-1133">Transmembrane helix</keyword>
<dbReference type="PANTHER" id="PTHR10790:SF51">
    <property type="entry name" value="TETRATRICOPEPTIDE REPEAT PROTEIN"/>
    <property type="match status" value="1"/>
</dbReference>
<proteinExistence type="predicted"/>
<dbReference type="PANTHER" id="PTHR10790">
    <property type="entry name" value="TPR-DOMAIN CONTAINING PROTEIN"/>
    <property type="match status" value="1"/>
</dbReference>
<feature type="transmembrane region" description="Helical" evidence="1">
    <location>
        <begin position="457"/>
        <end position="476"/>
    </location>
</feature>
<feature type="transmembrane region" description="Helical" evidence="1">
    <location>
        <begin position="418"/>
        <end position="437"/>
    </location>
</feature>
<evidence type="ECO:0000256" key="1">
    <source>
        <dbReference type="SAM" id="Phobius"/>
    </source>
</evidence>
<feature type="transmembrane region" description="Helical" evidence="1">
    <location>
        <begin position="6"/>
        <end position="26"/>
    </location>
</feature>
<protein>
    <submittedName>
        <fullName evidence="2">YYY domain-containing protein</fullName>
    </submittedName>
</protein>
<keyword evidence="3" id="KW-1185">Reference proteome</keyword>
<feature type="transmembrane region" description="Helical" evidence="1">
    <location>
        <begin position="328"/>
        <end position="350"/>
    </location>
</feature>
<feature type="transmembrane region" description="Helical" evidence="1">
    <location>
        <begin position="566"/>
        <end position="584"/>
    </location>
</feature>
<dbReference type="NCBIfam" id="TIGR03662">
    <property type="entry name" value="Chlor_Arch_YYY"/>
    <property type="match status" value="1"/>
</dbReference>
<organism evidence="2 3">
    <name type="scientific">Pelolinea submarina</name>
    <dbReference type="NCBI Taxonomy" id="913107"/>
    <lineage>
        <taxon>Bacteria</taxon>
        <taxon>Bacillati</taxon>
        <taxon>Chloroflexota</taxon>
        <taxon>Anaerolineae</taxon>
        <taxon>Anaerolineales</taxon>
        <taxon>Anaerolineaceae</taxon>
        <taxon>Pelolinea</taxon>
    </lineage>
</organism>
<dbReference type="RefSeq" id="WP_116224221.1">
    <property type="nucleotide sequence ID" value="NZ_AP018437.1"/>
</dbReference>
<dbReference type="InterPro" id="IPR018746">
    <property type="entry name" value="DUF2298"/>
</dbReference>
<keyword evidence="1" id="KW-0812">Transmembrane</keyword>
<sequence length="846" mass="95444">MIDFLLWYVFIAILGWLAFPLCAAIFKHAFDRGFSVAKVVGLLLWGYLFWLGNLSGLLANNRVGVVCAILLLVVAASLMVKRFGVDHSRNWLKENRRMLIFQETVFFIAFLVWAVVRGTNPEIVGTEKPMELAFINGIYQSPTFPPNDPWLSGYAISYYYFGYLIVAALMHLLGTTSGTAFNLAIAMTFALTASTSSGLLVNLLIQKAQDLGQVIDRKKLRQILLVSLLAPLFILIVSNGEGFLEMLHSRGIFWQEQADGRTASGFWQWLDIQDLTQAPSLPLDWKPSRMGGAWWWRASRVLQDYTITGQSREIIDEFPFFSYLLADLHPHVLAMPYVLLALYAAFYVLRFSVANGSKEAQLLVYFKNPMLWFLALTTGSLLFLNTWDFPIYFGLICLAFVVPVLNLEGWGRASWIKFFSFAVTFGVACIFLYFPFLVSLSSQAGGLLPSLVFHTRAVHFLVMFFPQVMILLAWLISKVRKNFPWRKWLNTFLVGLIICLVLLVLALMIPTLAQIGPQLLSALGNGKAEDIQLLLSANQSLLGVYDAQSNGQLITLTIQKFFTQPVLVLGLLLTITLIWTYLFNQPEEKPAEGEIGQPAQRSSECFVFLVILMGALLAIFPEFFYLRDQFGWRMNTIFKFYFQVWMLWSLAAAYAVSGLIFLKSGRSKGLLTSAAVLVIGVGLVYPAFGILDKTNSFRNIEWSLDGNLYYAQSNSLDMQAIEYLDTLPYGNVAEAVGGSYSSYGRVSKLSGYPAVLGWLGHELQWRGGGTEMGSRESDIKILYETDDWETARQILSDYDIRYVFIGSMERSLYQVRESKFANHMKEEFSNQDAVIYSWAEVSLDGE</sequence>
<dbReference type="Pfam" id="PF10060">
    <property type="entry name" value="DUF2298"/>
    <property type="match status" value="1"/>
</dbReference>
<accession>A0A347ZSR9</accession>
<evidence type="ECO:0000313" key="2">
    <source>
        <dbReference type="EMBL" id="REG11077.1"/>
    </source>
</evidence>
<name>A0A347ZSR9_9CHLR</name>
<feature type="transmembrane region" description="Helical" evidence="1">
    <location>
        <begin position="180"/>
        <end position="203"/>
    </location>
</feature>
<reference evidence="2 3" key="1">
    <citation type="submission" date="2018-08" db="EMBL/GenBank/DDBJ databases">
        <title>Genomic Encyclopedia of Type Strains, Phase IV (KMG-IV): sequencing the most valuable type-strain genomes for metagenomic binning, comparative biology and taxonomic classification.</title>
        <authorList>
            <person name="Goeker M."/>
        </authorList>
    </citation>
    <scope>NUCLEOTIDE SEQUENCE [LARGE SCALE GENOMIC DNA]</scope>
    <source>
        <strain evidence="2 3">DSM 23923</strain>
    </source>
</reference>
<keyword evidence="1" id="KW-0472">Membrane</keyword>
<evidence type="ECO:0000313" key="3">
    <source>
        <dbReference type="Proteomes" id="UP000256388"/>
    </source>
</evidence>